<gene>
    <name evidence="2" type="ORF">H3H32_27080</name>
</gene>
<evidence type="ECO:0000256" key="1">
    <source>
        <dbReference type="SAM" id="Coils"/>
    </source>
</evidence>
<evidence type="ECO:0000313" key="2">
    <source>
        <dbReference type="EMBL" id="QMW01590.1"/>
    </source>
</evidence>
<organism evidence="2 3">
    <name type="scientific">Spirosoma foliorum</name>
    <dbReference type="NCBI Taxonomy" id="2710596"/>
    <lineage>
        <taxon>Bacteria</taxon>
        <taxon>Pseudomonadati</taxon>
        <taxon>Bacteroidota</taxon>
        <taxon>Cytophagia</taxon>
        <taxon>Cytophagales</taxon>
        <taxon>Cytophagaceae</taxon>
        <taxon>Spirosoma</taxon>
    </lineage>
</organism>
<protein>
    <submittedName>
        <fullName evidence="2">Uncharacterized protein</fullName>
    </submittedName>
</protein>
<sequence>MRRKLRRFFIEPIQTQLREVQDQLRDTQDQLRQAKEDNAATKLVMGAALAKLAKQATSMKDAEFKLFSQFGDDGIIQYLISHVNPHVDTFVEFGVENYEEANTRFLLMNNNWKGLVIDGSSSFIDYIKTRSFYWRYSLKAVASFITAENINQLLISSGITAQIGLLSIDIDGNDYWVWKAITAVEADIVVIEYNSLFGSERSISIPYNPDFVREQTHYSYLYFGASLPALCDLATEKGYAFVGCNQAGNNAYFVKQDKLNGLPIISVEEGYVYSRFRESRNQDGQMSFLDGVERRALLEGLPVINTRTNGEEYL</sequence>
<dbReference type="Proteomes" id="UP000515369">
    <property type="component" value="Chromosome"/>
</dbReference>
<dbReference type="RefSeq" id="WP_182458872.1">
    <property type="nucleotide sequence ID" value="NZ_CP059732.1"/>
</dbReference>
<dbReference type="AlphaFoldDB" id="A0A7G5GRU8"/>
<evidence type="ECO:0000313" key="3">
    <source>
        <dbReference type="Proteomes" id="UP000515369"/>
    </source>
</evidence>
<dbReference type="KEGG" id="sfol:H3H32_27080"/>
<dbReference type="EMBL" id="CP059732">
    <property type="protein sequence ID" value="QMW01590.1"/>
    <property type="molecule type" value="Genomic_DNA"/>
</dbReference>
<name>A0A7G5GRU8_9BACT</name>
<feature type="coiled-coil region" evidence="1">
    <location>
        <begin position="10"/>
        <end position="44"/>
    </location>
</feature>
<accession>A0A7G5GRU8</accession>
<keyword evidence="1" id="KW-0175">Coiled coil</keyword>
<proteinExistence type="predicted"/>
<reference evidence="2 3" key="1">
    <citation type="submission" date="2020-07" db="EMBL/GenBank/DDBJ databases">
        <title>Spirosoma foliorum sp. nov., isolated from the leaves on the Nejang mountain Korea, Republic of.</title>
        <authorList>
            <person name="Ho H."/>
            <person name="Lee Y.-J."/>
            <person name="Nurcahyanto D.-A."/>
            <person name="Kim S.-G."/>
        </authorList>
    </citation>
    <scope>NUCLEOTIDE SEQUENCE [LARGE SCALE GENOMIC DNA]</scope>
    <source>
        <strain evidence="2 3">PL0136</strain>
    </source>
</reference>
<keyword evidence="3" id="KW-1185">Reference proteome</keyword>